<dbReference type="Gene3D" id="2.60.40.10">
    <property type="entry name" value="Immunoglobulins"/>
    <property type="match status" value="1"/>
</dbReference>
<dbReference type="GO" id="GO:0008234">
    <property type="term" value="F:cysteine-type peptidase activity"/>
    <property type="evidence" value="ECO:0007669"/>
    <property type="project" value="UniProtKB-KW"/>
</dbReference>
<dbReference type="Pfam" id="PF07610">
    <property type="entry name" value="DUF1573"/>
    <property type="match status" value="1"/>
</dbReference>
<dbReference type="STRING" id="1127696.HMPREF9134_01643"/>
<keyword evidence="4" id="KW-0843">Virulence</keyword>
<dbReference type="InterPro" id="IPR011467">
    <property type="entry name" value="DUF1573"/>
</dbReference>
<gene>
    <name evidence="6" type="ORF">HMPREF9134_01643</name>
</gene>
<name>L1N9Z8_9PORP</name>
<evidence type="ECO:0000313" key="6">
    <source>
        <dbReference type="EMBL" id="EKY00309.1"/>
    </source>
</evidence>
<protein>
    <recommendedName>
        <fullName evidence="8">DUF1573 domain-containing protein</fullName>
    </recommendedName>
</protein>
<dbReference type="HOGENOM" id="CLU_122784_1_2_10"/>
<dbReference type="PATRIC" id="fig|1127696.3.peg.1484"/>
<reference evidence="6 7" key="1">
    <citation type="submission" date="2012-05" db="EMBL/GenBank/DDBJ databases">
        <authorList>
            <person name="Weinstock G."/>
            <person name="Sodergren E."/>
            <person name="Lobos E.A."/>
            <person name="Fulton L."/>
            <person name="Fulton R."/>
            <person name="Courtney L."/>
            <person name="Fronick C."/>
            <person name="O'Laughlin M."/>
            <person name="Godfrey J."/>
            <person name="Wilson R.M."/>
            <person name="Miner T."/>
            <person name="Farmer C."/>
            <person name="Delehaunty K."/>
            <person name="Cordes M."/>
            <person name="Minx P."/>
            <person name="Tomlinson C."/>
            <person name="Chen J."/>
            <person name="Wollam A."/>
            <person name="Pepin K.H."/>
            <person name="Bhonagiri V."/>
            <person name="Zhang X."/>
            <person name="Suruliraj S."/>
            <person name="Warren W."/>
            <person name="Mitreva M."/>
            <person name="Mardis E.R."/>
            <person name="Wilson R.K."/>
        </authorList>
    </citation>
    <scope>NUCLEOTIDE SEQUENCE [LARGE SCALE GENOMIC DNA]</scope>
    <source>
        <strain evidence="6 7">F0037</strain>
    </source>
</reference>
<evidence type="ECO:0000256" key="5">
    <source>
        <dbReference type="SAM" id="Phobius"/>
    </source>
</evidence>
<keyword evidence="5" id="KW-0472">Membrane</keyword>
<comment type="caution">
    <text evidence="6">The sequence shown here is derived from an EMBL/GenBank/DDBJ whole genome shotgun (WGS) entry which is preliminary data.</text>
</comment>
<dbReference type="eggNOG" id="COG2885">
    <property type="taxonomic scope" value="Bacteria"/>
</dbReference>
<evidence type="ECO:0008006" key="8">
    <source>
        <dbReference type="Google" id="ProtNLM"/>
    </source>
</evidence>
<dbReference type="PANTHER" id="PTHR37833:SF1">
    <property type="entry name" value="SIGNAL PEPTIDE PROTEIN"/>
    <property type="match status" value="1"/>
</dbReference>
<proteinExistence type="inferred from homology"/>
<evidence type="ECO:0000256" key="1">
    <source>
        <dbReference type="ARBA" id="ARBA00006067"/>
    </source>
</evidence>
<evidence type="ECO:0000256" key="4">
    <source>
        <dbReference type="ARBA" id="ARBA00023026"/>
    </source>
</evidence>
<organism evidence="6 7">
    <name type="scientific">Porphyromonas catoniae F0037</name>
    <dbReference type="NCBI Taxonomy" id="1127696"/>
    <lineage>
        <taxon>Bacteria</taxon>
        <taxon>Pseudomonadati</taxon>
        <taxon>Bacteroidota</taxon>
        <taxon>Bacteroidia</taxon>
        <taxon>Bacteroidales</taxon>
        <taxon>Porphyromonadaceae</taxon>
        <taxon>Porphyromonas</taxon>
    </lineage>
</organism>
<keyword evidence="3" id="KW-0788">Thiol protease</keyword>
<dbReference type="GO" id="GO:0006508">
    <property type="term" value="P:proteolysis"/>
    <property type="evidence" value="ECO:0007669"/>
    <property type="project" value="UniProtKB-KW"/>
</dbReference>
<accession>L1N9Z8</accession>
<feature type="transmembrane region" description="Helical" evidence="5">
    <location>
        <begin position="20"/>
        <end position="42"/>
    </location>
</feature>
<dbReference type="InterPro" id="IPR013783">
    <property type="entry name" value="Ig-like_fold"/>
</dbReference>
<evidence type="ECO:0000313" key="7">
    <source>
        <dbReference type="Proteomes" id="UP000010408"/>
    </source>
</evidence>
<keyword evidence="3" id="KW-0378">Hydrolase</keyword>
<dbReference type="PANTHER" id="PTHR37833">
    <property type="entry name" value="LIPOPROTEIN-RELATED"/>
    <property type="match status" value="1"/>
</dbReference>
<evidence type="ECO:0000256" key="2">
    <source>
        <dbReference type="ARBA" id="ARBA00022670"/>
    </source>
</evidence>
<feature type="transmembrane region" description="Helical" evidence="5">
    <location>
        <begin position="54"/>
        <end position="71"/>
    </location>
</feature>
<comment type="similarity">
    <text evidence="1">Belongs to the peptidase C25 family.</text>
</comment>
<keyword evidence="5" id="KW-0812">Transmembrane</keyword>
<sequence>MVGFANLPILYESFTLILNILPSSLGAFTSILLSIFASSEVVEYLKLRLRNMKKIGYILSAVLLFVGVLMAQTKGAVISSPATEFDFGTIKEANGKVSHTFIIRNAGDAPLVITRVATPCACTTPEYSREPIAPGKEGKITVTYNPAGRPGPFYKNIAIYSNGRDGAFTIRIKGTVE</sequence>
<dbReference type="AlphaFoldDB" id="L1N9Z8"/>
<keyword evidence="2" id="KW-0645">Protease</keyword>
<dbReference type="EMBL" id="AMEQ01000040">
    <property type="protein sequence ID" value="EKY00309.1"/>
    <property type="molecule type" value="Genomic_DNA"/>
</dbReference>
<dbReference type="Proteomes" id="UP000010408">
    <property type="component" value="Unassembled WGS sequence"/>
</dbReference>
<evidence type="ECO:0000256" key="3">
    <source>
        <dbReference type="ARBA" id="ARBA00022807"/>
    </source>
</evidence>
<keyword evidence="5" id="KW-1133">Transmembrane helix</keyword>